<dbReference type="FunCoup" id="I6NDG2">
    <property type="interactions" value="268"/>
</dbReference>
<feature type="coiled-coil region" evidence="4">
    <location>
        <begin position="870"/>
        <end position="1108"/>
    </location>
</feature>
<feature type="region of interest" description="Disordered" evidence="5">
    <location>
        <begin position="1220"/>
        <end position="1255"/>
    </location>
</feature>
<dbReference type="HOGENOM" id="CLU_001063_1_0_1"/>
<dbReference type="InterPro" id="IPR006955">
    <property type="entry name" value="Uso1_p115_C"/>
</dbReference>
<evidence type="ECO:0000256" key="1">
    <source>
        <dbReference type="ARBA" id="ARBA00004555"/>
    </source>
</evidence>
<dbReference type="InterPro" id="IPR024095">
    <property type="entry name" value="Vesicle_P115"/>
</dbReference>
<dbReference type="GO" id="GO:0035493">
    <property type="term" value="P:SNARE complex assembly"/>
    <property type="evidence" value="ECO:0007669"/>
    <property type="project" value="EnsemblFungi"/>
</dbReference>
<feature type="compositionally biased region" description="Acidic residues" evidence="5">
    <location>
        <begin position="1355"/>
        <end position="1366"/>
    </location>
</feature>
<dbReference type="InterPro" id="IPR006953">
    <property type="entry name" value="Vesicle_Uso1_P115_head"/>
</dbReference>
<dbReference type="InParanoid" id="I6NDG2"/>
<evidence type="ECO:0000313" key="9">
    <source>
        <dbReference type="Proteomes" id="UP000006790"/>
    </source>
</evidence>
<dbReference type="KEGG" id="erc:Ecym_5345"/>
<evidence type="ECO:0000256" key="3">
    <source>
        <dbReference type="ARBA" id="ARBA00023054"/>
    </source>
</evidence>
<evidence type="ECO:0000259" key="7">
    <source>
        <dbReference type="Pfam" id="PF04871"/>
    </source>
</evidence>
<comment type="subcellular location">
    <subcellularLocation>
        <location evidence="1">Golgi apparatus</location>
    </subcellularLocation>
</comment>
<evidence type="ECO:0000256" key="5">
    <source>
        <dbReference type="SAM" id="MobiDB-lite"/>
    </source>
</evidence>
<feature type="domain" description="Vesicle tethering protein Uso1/P115-like head" evidence="6">
    <location>
        <begin position="363"/>
        <end position="677"/>
    </location>
</feature>
<keyword evidence="9" id="KW-1185">Reference proteome</keyword>
<dbReference type="GO" id="GO:0048211">
    <property type="term" value="P:Golgi vesicle docking"/>
    <property type="evidence" value="ECO:0007669"/>
    <property type="project" value="EnsemblFungi"/>
</dbReference>
<feature type="compositionally biased region" description="Basic and acidic residues" evidence="5">
    <location>
        <begin position="1245"/>
        <end position="1255"/>
    </location>
</feature>
<name>I6NDG2_ERECY</name>
<feature type="region of interest" description="Disordered" evidence="5">
    <location>
        <begin position="1347"/>
        <end position="1366"/>
    </location>
</feature>
<sequence>MELIQGFIQPPKVPSVESTIPTLCDRVEYSTLIGDRRSAVLGLKSFSREYRETVIASGLKPLINALRKDYEDEDSAKAILETLLILFIRGEGFNDLTRTWVSQQSRLQNSKYPSPLIMKQELEKFDQFSLWIADALTQSNDLVHLLVQLAETGNFHIRLYAIQLLEAIITTRPFRAREAIMSLPTGVSTLVSMLETAHDPIRDETILLLMAVANDNHHIQKLVAFENIFERLFQIIEAEGGLRGSIVVQDCLFLINIILRYNASNQSLFFETGNLPYIARLLDEPLSSEEFYWNDQRVSNIKAALDIVRLTVEPGDSVTSAHQQSFFKANILMTILRLAFFRGTPNSIRPLALLTTADIIRGNNAIQRQLGNIDVPFWDPSLPQLSPQSEIIPMPVVDLLLNWILYANSVHTFEIRIATLELLKAYLSVNPELCKEFVQLQIDQFKAGFIDNGKQNINILSALLDYDPHLNLNPYKLFFASDLILFLFQSEDSEHIGISDMLREVVSGDDSNGVEELTSIQSIIELLLMTLSSPDCRIPISYLSLLIVWLFEDFLAVNAFLSNKSNIKSLLNYVSQFQDENMTVRCMIVMLLGVAYEFSSDSSPLSRAELYEMLFSTIGVDNYASRIRQFKESSLFSTAGSYYFDHEFDDTGLPKIYFNSYFTELFRENYYRIQSALRRSPDTQPNLKISFKDFDELQQQFSAVTKHLESLQTSSSETIEGLENKLEVLKDELRSLKVAKEEYTKDISLSEEKYSELSNQLDEANKRIRELSDKNAKLDDLKKNHLKSIENNKSRLAEFKDRIISLEKSLHSITEEKKKAEEGINKMSRELFSLSKEKSLLSTEMDKLKSASDKEKSKLSQVVGEREAHIAKMKTELADIFNQKNQLEISNESLSKELSDIKPRFSSHEMLIPKLTEKLKSLATNCKELEIKNNSLKKQLDEARSTSSLEIASLKSEIETLVAEKSILDQKSNNLEVQLGKIQRELELAKVEVEDSKTKLSDENSRLHENLKNLKDQLSSITSERDQQKLKSESLAGDLTKVSAEIKKLQNDYESLIKKLKVTNSDLDSCNERLKQSQIERDTLELEFKTISTQNSELQKKIEDLTLENKSNTASLSEDIFQNDSTVDKSDEFELEELRTALKNVTANYDAAKAKVDELERNLRVLSEKSKNNDYNDNSELKKLQSQIADYKGKLSNTETNYTDLKKAYEELEKTHRLTLKEAEKSSTNSKSQVGQVSDLSSDVENSKGGKDDYIVESNSEKAQLETELENLKNQLQIQRDEMAAKNNLLDTKLAELAVIHEESNDLRSKLEQFQKKAANSESERDDLILLVSELDEKNQKYRAKLQTLGHPVSSDEDTDAENEDE</sequence>
<keyword evidence="3 4" id="KW-0175">Coiled coil</keyword>
<dbReference type="STRING" id="931890.I6NDG2"/>
<dbReference type="Proteomes" id="UP000006790">
    <property type="component" value="Chromosome 5"/>
</dbReference>
<evidence type="ECO:0000256" key="2">
    <source>
        <dbReference type="ARBA" id="ARBA00023034"/>
    </source>
</evidence>
<evidence type="ECO:0000256" key="4">
    <source>
        <dbReference type="SAM" id="Coils"/>
    </source>
</evidence>
<dbReference type="GO" id="GO:0005795">
    <property type="term" value="C:Golgi stack"/>
    <property type="evidence" value="ECO:0007669"/>
    <property type="project" value="TreeGrafter"/>
</dbReference>
<keyword evidence="2" id="KW-0333">Golgi apparatus</keyword>
<feature type="compositionally biased region" description="Polar residues" evidence="5">
    <location>
        <begin position="1226"/>
        <end position="1244"/>
    </location>
</feature>
<organism evidence="8 9">
    <name type="scientific">Eremothecium cymbalariae (strain CBS 270.75 / DBVPG 7215 / KCTC 17166 / NRRL Y-17582)</name>
    <name type="common">Yeast</name>
    <dbReference type="NCBI Taxonomy" id="931890"/>
    <lineage>
        <taxon>Eukaryota</taxon>
        <taxon>Fungi</taxon>
        <taxon>Dikarya</taxon>
        <taxon>Ascomycota</taxon>
        <taxon>Saccharomycotina</taxon>
        <taxon>Saccharomycetes</taxon>
        <taxon>Saccharomycetales</taxon>
        <taxon>Saccharomycetaceae</taxon>
        <taxon>Eremothecium</taxon>
    </lineage>
</organism>
<dbReference type="GO" id="GO:0012507">
    <property type="term" value="C:ER to Golgi transport vesicle membrane"/>
    <property type="evidence" value="ECO:0007669"/>
    <property type="project" value="EnsemblFungi"/>
</dbReference>
<gene>
    <name evidence="8" type="ordered locus">Ecym_5345</name>
</gene>
<evidence type="ECO:0000259" key="6">
    <source>
        <dbReference type="Pfam" id="PF04869"/>
    </source>
</evidence>
<dbReference type="RefSeq" id="XP_003646921.1">
    <property type="nucleotide sequence ID" value="XM_003646873.1"/>
</dbReference>
<dbReference type="Pfam" id="PF04869">
    <property type="entry name" value="Uso1_p115_head"/>
    <property type="match status" value="1"/>
</dbReference>
<dbReference type="GeneID" id="11471983"/>
<dbReference type="Gene3D" id="1.25.10.10">
    <property type="entry name" value="Leucine-rich Repeat Variant"/>
    <property type="match status" value="1"/>
</dbReference>
<feature type="coiled-coil region" evidence="4">
    <location>
        <begin position="1255"/>
        <end position="1331"/>
    </location>
</feature>
<evidence type="ECO:0008006" key="10">
    <source>
        <dbReference type="Google" id="ProtNLM"/>
    </source>
</evidence>
<dbReference type="GO" id="GO:0000139">
    <property type="term" value="C:Golgi membrane"/>
    <property type="evidence" value="ECO:0007669"/>
    <property type="project" value="EnsemblFungi"/>
</dbReference>
<dbReference type="EMBL" id="CP002501">
    <property type="protein sequence ID" value="AET40104.1"/>
    <property type="molecule type" value="Genomic_DNA"/>
</dbReference>
<dbReference type="OrthoDB" id="198977at2759"/>
<dbReference type="GO" id="GO:0006886">
    <property type="term" value="P:intracellular protein transport"/>
    <property type="evidence" value="ECO:0007669"/>
    <property type="project" value="InterPro"/>
</dbReference>
<dbReference type="InterPro" id="IPR016024">
    <property type="entry name" value="ARM-type_fold"/>
</dbReference>
<dbReference type="InterPro" id="IPR011989">
    <property type="entry name" value="ARM-like"/>
</dbReference>
<dbReference type="OMA" id="WLWEDPK"/>
<feature type="coiled-coil region" evidence="4">
    <location>
        <begin position="712"/>
        <end position="837"/>
    </location>
</feature>
<dbReference type="Gene3D" id="1.10.287.1490">
    <property type="match status" value="2"/>
</dbReference>
<dbReference type="GO" id="GO:0048280">
    <property type="term" value="P:vesicle fusion with Golgi apparatus"/>
    <property type="evidence" value="ECO:0007669"/>
    <property type="project" value="InterPro"/>
</dbReference>
<reference evidence="8 9" key="1">
    <citation type="journal article" date="2011" name="G3 (Bethesda)">
        <title>Genome evolution in the Eremothecium clade of the Saccharomyces complex revealed by comparative genomics.</title>
        <authorList>
            <person name="Wendland J."/>
            <person name="Walther A."/>
        </authorList>
    </citation>
    <scope>NUCLEOTIDE SEQUENCE [LARGE SCALE GENOMIC DNA]</scope>
    <source>
        <strain evidence="9">CBS 270.75 / DBVPG 7215 / KCTC 17166 / NRRL Y-17582</strain>
    </source>
</reference>
<dbReference type="Pfam" id="PF04871">
    <property type="entry name" value="Uso1_p115_C"/>
    <property type="match status" value="1"/>
</dbReference>
<dbReference type="GO" id="GO:0005783">
    <property type="term" value="C:endoplasmic reticulum"/>
    <property type="evidence" value="ECO:0007669"/>
    <property type="project" value="TreeGrafter"/>
</dbReference>
<dbReference type="PANTHER" id="PTHR10013:SF0">
    <property type="entry name" value="GENERAL VESICULAR TRANSPORT FACTOR P115"/>
    <property type="match status" value="1"/>
</dbReference>
<dbReference type="PANTHER" id="PTHR10013">
    <property type="entry name" value="GENERAL VESICULAR TRANSPORT FACTOR P115"/>
    <property type="match status" value="1"/>
</dbReference>
<evidence type="ECO:0000313" key="8">
    <source>
        <dbReference type="EMBL" id="AET40104.1"/>
    </source>
</evidence>
<dbReference type="GO" id="GO:0006888">
    <property type="term" value="P:endoplasmic reticulum to Golgi vesicle-mediated transport"/>
    <property type="evidence" value="ECO:0007669"/>
    <property type="project" value="EnsemblFungi"/>
</dbReference>
<feature type="domain" description="Uso1/p115-like vesicle tethering protein C-terminal" evidence="7">
    <location>
        <begin position="1257"/>
        <end position="1366"/>
    </location>
</feature>
<proteinExistence type="predicted"/>
<protein>
    <recommendedName>
        <fullName evidence="10">Vesicle tethering protein Uso1/P115-like head domain-containing protein</fullName>
    </recommendedName>
</protein>
<accession>I6NDG2</accession>
<dbReference type="SUPFAM" id="SSF48371">
    <property type="entry name" value="ARM repeat"/>
    <property type="match status" value="2"/>
</dbReference>
<dbReference type="eggNOG" id="KOG0946">
    <property type="taxonomic scope" value="Eukaryota"/>
</dbReference>